<sequence length="130" mass="14204">MLRSLELPATDYVVTGSGPLVAHGLRSVVHDLDIVARGKAWQAVLRLGTPEAPPSGYGSLVSLCGGSIEVFDRWLPGSPGPDQMIEDAEWVQGIPFSPLREVLTWKERLGRQKDQDDAKLIRDYLAHSDG</sequence>
<comment type="caution">
    <text evidence="1">The sequence shown here is derived from an EMBL/GenBank/DDBJ whole genome shotgun (WGS) entry which is preliminary data.</text>
</comment>
<dbReference type="Proteomes" id="UP000276379">
    <property type="component" value="Unassembled WGS sequence"/>
</dbReference>
<gene>
    <name evidence="1" type="ORF">CQW44_26970</name>
</gene>
<evidence type="ECO:0000313" key="1">
    <source>
        <dbReference type="EMBL" id="RRQ83310.1"/>
    </source>
</evidence>
<dbReference type="EMBL" id="PDES01000012">
    <property type="protein sequence ID" value="RRQ83310.1"/>
    <property type="molecule type" value="Genomic_DNA"/>
</dbReference>
<accession>A0A3R8R9N4</accession>
<organism evidence="1 2">
    <name type="scientific">Streptomyces griseofuscus</name>
    <dbReference type="NCBI Taxonomy" id="146922"/>
    <lineage>
        <taxon>Bacteria</taxon>
        <taxon>Bacillati</taxon>
        <taxon>Actinomycetota</taxon>
        <taxon>Actinomycetes</taxon>
        <taxon>Kitasatosporales</taxon>
        <taxon>Streptomycetaceae</taxon>
        <taxon>Streptomyces</taxon>
    </lineage>
</organism>
<keyword evidence="2" id="KW-1185">Reference proteome</keyword>
<proteinExistence type="predicted"/>
<reference evidence="1 2" key="1">
    <citation type="submission" date="2017-10" db="EMBL/GenBank/DDBJ databases">
        <title>Draft genome of actinobacteria isolated from guarana (Paullinia cupana (Mart.) Ducke.</title>
        <authorList>
            <person name="Siqueira K.A."/>
            <person name="Liotti R.G."/>
            <person name="Mendes T.A."/>
            <person name="Soares M.A."/>
        </authorList>
    </citation>
    <scope>NUCLEOTIDE SEQUENCE [LARGE SCALE GENOMIC DNA]</scope>
    <source>
        <strain evidence="1 2">199</strain>
    </source>
</reference>
<dbReference type="SUPFAM" id="SSF81301">
    <property type="entry name" value="Nucleotidyltransferase"/>
    <property type="match status" value="1"/>
</dbReference>
<protein>
    <submittedName>
        <fullName evidence="1">Uncharacterized protein</fullName>
    </submittedName>
</protein>
<evidence type="ECO:0000313" key="2">
    <source>
        <dbReference type="Proteomes" id="UP000276379"/>
    </source>
</evidence>
<name>A0A3R8R9N4_9ACTN</name>
<dbReference type="AlphaFoldDB" id="A0A3R8R9N4"/>
<dbReference type="InterPro" id="IPR043519">
    <property type="entry name" value="NT_sf"/>
</dbReference>